<dbReference type="InterPro" id="IPR050173">
    <property type="entry name" value="ABC_transporter_C-like"/>
</dbReference>
<organism evidence="15 16">
    <name type="scientific">Gryllus longicercus</name>
    <dbReference type="NCBI Taxonomy" id="2509291"/>
    <lineage>
        <taxon>Eukaryota</taxon>
        <taxon>Metazoa</taxon>
        <taxon>Ecdysozoa</taxon>
        <taxon>Arthropoda</taxon>
        <taxon>Hexapoda</taxon>
        <taxon>Insecta</taxon>
        <taxon>Pterygota</taxon>
        <taxon>Neoptera</taxon>
        <taxon>Polyneoptera</taxon>
        <taxon>Orthoptera</taxon>
        <taxon>Ensifera</taxon>
        <taxon>Gryllidea</taxon>
        <taxon>Grylloidea</taxon>
        <taxon>Gryllidae</taxon>
        <taxon>Gryllinae</taxon>
        <taxon>Gryllus</taxon>
    </lineage>
</organism>
<evidence type="ECO:0000256" key="10">
    <source>
        <dbReference type="ARBA" id="ARBA00023180"/>
    </source>
</evidence>
<feature type="region of interest" description="Disordered" evidence="11">
    <location>
        <begin position="735"/>
        <end position="763"/>
    </location>
</feature>
<keyword evidence="10" id="KW-0325">Glycoprotein</keyword>
<evidence type="ECO:0008006" key="17">
    <source>
        <dbReference type="Google" id="ProtNLM"/>
    </source>
</evidence>
<dbReference type="CDD" id="cd03244">
    <property type="entry name" value="ABCC_MRP_domain2"/>
    <property type="match status" value="1"/>
</dbReference>
<feature type="domain" description="ABC transmembrane type-1" evidence="14">
    <location>
        <begin position="796"/>
        <end position="1091"/>
    </location>
</feature>
<feature type="domain" description="ABC transmembrane type-1" evidence="14">
    <location>
        <begin position="162"/>
        <end position="420"/>
    </location>
</feature>
<dbReference type="GO" id="GO:0016020">
    <property type="term" value="C:membrane"/>
    <property type="evidence" value="ECO:0007669"/>
    <property type="project" value="InterPro"/>
</dbReference>
<feature type="transmembrane region" description="Helical" evidence="12">
    <location>
        <begin position="855"/>
        <end position="874"/>
    </location>
</feature>
<dbReference type="Gene3D" id="1.20.1560.10">
    <property type="entry name" value="ABC transporter type 1, transmembrane domain"/>
    <property type="match status" value="2"/>
</dbReference>
<sequence length="1380" mass="154299">MPDTTGDTDKNLSVTMHTSNSVPESIEEFLEVPLNSVPYREYMETAPQYIPGQGISRYMSSLKNLIPVRKNKKVKGSINVDKAGLFSFIFYTWLSPFIYKAYRKGLTADDVPSGSPLESCDLNSQRLELLWQKEVAEKGISGASFGYVVWRFVRTRIIASCFLYCLALSMGFLSPAIFMRQLLQFAQNENASTSEGVMWALCLTCAEFMRLVFVAWYWGVSNRTAIRLRSACVAMLYRKILRLNGLGERSTGELINIFALDTQRMFDMVLFGPMIIGGPLVTVCGVCYIYWLLGGWALFGMATFLLFYPTQYGISRLSSYLRSKTIIATDKRVKVMTEVLNSIKFIKMYAWENYFSKCIKEIRANEHTLLQKSSYCQSMSMSLACTVPAISAVITFLAHISTGSNLSAAQAFPVIVYLRQQAGMVLILLYECGIRIFEGVIGIRRFQRILCMEDIAPYIIHPIDKSEAIHIVGGTFAYNTPPTVTSPTSVGKSALPKEPEAECLNAILGDRKYITVLQDICFQAPKGKLIGVCGPVGSGKTSLILACLGQMRKLSGQVTRDGTCAYVSQEAWILNASLRENILFGERFDSKRYYEAIYACSLTEDINMLPGGDQTEIGEKGINLSGGQKQRVALARALYSNRDMYFLDDPLSAVDAHVGAEIFQRYIMTSLRGKTIVFVTHQMQYLSNCDDIYMLKDGQVIEHGSHNDLMKNDGEYAHMLKTCLLEKEQKTQIPFQNEESSGDVGRKASLTTDKSLQENKNSSVKGDQMIVPEHIEQGQIKFYTYHSYVAAAGGYIVAALVFITFLMNVGSTTFSSWWLATWIKEGGGSTLIIHNNQTHKSDQLIDNPDFPVYRLVYGISVVVIMGTSLLRGFVFTKATLHASTRIHNKLFNKIIHCPMLFFETTPIGRIQNLFARDMDEVDVRLPFTVESIMQNLLIVFFAILLICLVFPWFIIPMAFLGGVYYFMSKIFRVVVRDLKRLENVTRSPIFSWIGTTVQGLNTIHAFEKENEFIRRFTYMYDENSTCLYLCNVAGRWLAIRMDKLAVLIICITAFLVIILRGQVPPAMAGLALAYAAQISGLFQYTIRLISDTEIRFISVERMNAYLQNVVQEGHGSLKRPSAEWPSRGNIRFENVGLTYRKGLPDVIKNISFYINSGEKVGIVGRTGSGKSSLIVALFRLVEISSGQIKIDGINIADVSLEVLRSRLTVIPQDPVLFAGTIRSNLDPHQLFSDSDLWNALEKTTLKNKISSTADQLDASVNASGNNFSTGERQLLCLARALLKNTKILILDEATAAVDPETEVAIQTAIQKEFHHCTVLTIAHRLSTVTSSDRVLVMDNGKVVEFDSPSNLLSNNNSHFYQLCSSAENAVNQALLNVPVS</sequence>
<keyword evidence="8 12" id="KW-1133">Transmembrane helix</keyword>
<dbReference type="GO" id="GO:0140359">
    <property type="term" value="F:ABC-type transporter activity"/>
    <property type="evidence" value="ECO:0007669"/>
    <property type="project" value="InterPro"/>
</dbReference>
<accession>A0AAN9Z828</accession>
<dbReference type="InterPro" id="IPR027417">
    <property type="entry name" value="P-loop_NTPase"/>
</dbReference>
<dbReference type="SMART" id="SM00382">
    <property type="entry name" value="AAA"/>
    <property type="match status" value="2"/>
</dbReference>
<keyword evidence="4 12" id="KW-0812">Transmembrane</keyword>
<dbReference type="GO" id="GO:0012505">
    <property type="term" value="C:endomembrane system"/>
    <property type="evidence" value="ECO:0007669"/>
    <property type="project" value="UniProtKB-SubCell"/>
</dbReference>
<dbReference type="InterPro" id="IPR003439">
    <property type="entry name" value="ABC_transporter-like_ATP-bd"/>
</dbReference>
<keyword evidence="16" id="KW-1185">Reference proteome</keyword>
<evidence type="ECO:0000256" key="5">
    <source>
        <dbReference type="ARBA" id="ARBA00022737"/>
    </source>
</evidence>
<feature type="transmembrane region" description="Helical" evidence="12">
    <location>
        <begin position="935"/>
        <end position="966"/>
    </location>
</feature>
<dbReference type="CDD" id="cd18592">
    <property type="entry name" value="ABC_6TM_MRP5_8_9_D1"/>
    <property type="match status" value="1"/>
</dbReference>
<feature type="transmembrane region" description="Helical" evidence="12">
    <location>
        <begin position="198"/>
        <end position="220"/>
    </location>
</feature>
<proteinExistence type="inferred from homology"/>
<dbReference type="FunFam" id="1.20.1560.10:FF:000012">
    <property type="entry name" value="ATP binding cassette subfamily C member 5"/>
    <property type="match status" value="1"/>
</dbReference>
<evidence type="ECO:0000259" key="13">
    <source>
        <dbReference type="PROSITE" id="PS50893"/>
    </source>
</evidence>
<comment type="subcellular location">
    <subcellularLocation>
        <location evidence="1">Endomembrane system</location>
        <topology evidence="1">Multi-pass membrane protein</topology>
    </subcellularLocation>
</comment>
<feature type="domain" description="ABC transporter" evidence="13">
    <location>
        <begin position="501"/>
        <end position="722"/>
    </location>
</feature>
<evidence type="ECO:0000256" key="12">
    <source>
        <dbReference type="SAM" id="Phobius"/>
    </source>
</evidence>
<keyword evidence="3" id="KW-0813">Transport</keyword>
<feature type="transmembrane region" description="Helical" evidence="12">
    <location>
        <begin position="422"/>
        <end position="443"/>
    </location>
</feature>
<keyword evidence="7" id="KW-0067">ATP-binding</keyword>
<evidence type="ECO:0000259" key="14">
    <source>
        <dbReference type="PROSITE" id="PS50929"/>
    </source>
</evidence>
<feature type="transmembrane region" description="Helical" evidence="12">
    <location>
        <begin position="157"/>
        <end position="178"/>
    </location>
</feature>
<comment type="caution">
    <text evidence="15">The sequence shown here is derived from an EMBL/GenBank/DDBJ whole genome shotgun (WGS) entry which is preliminary data.</text>
</comment>
<dbReference type="PROSITE" id="PS50893">
    <property type="entry name" value="ABC_TRANSPORTER_2"/>
    <property type="match status" value="2"/>
</dbReference>
<dbReference type="FunFam" id="3.40.50.300:FF:000074">
    <property type="entry name" value="Multidrug resistance-associated protein 5 isoform 1"/>
    <property type="match status" value="1"/>
</dbReference>
<evidence type="ECO:0000313" key="16">
    <source>
        <dbReference type="Proteomes" id="UP001378592"/>
    </source>
</evidence>
<dbReference type="Gene3D" id="3.40.50.300">
    <property type="entry name" value="P-loop containing nucleotide triphosphate hydrolases"/>
    <property type="match status" value="2"/>
</dbReference>
<gene>
    <name evidence="15" type="ORF">R5R35_006438</name>
</gene>
<feature type="domain" description="ABC transporter" evidence="13">
    <location>
        <begin position="1130"/>
        <end position="1364"/>
    </location>
</feature>
<dbReference type="FunFam" id="3.40.50.300:FF:000997">
    <property type="entry name" value="Multidrug resistance-associated protein 1"/>
    <property type="match status" value="1"/>
</dbReference>
<dbReference type="GO" id="GO:0016887">
    <property type="term" value="F:ATP hydrolysis activity"/>
    <property type="evidence" value="ECO:0007669"/>
    <property type="project" value="InterPro"/>
</dbReference>
<name>A0AAN9Z828_9ORTH</name>
<evidence type="ECO:0000313" key="15">
    <source>
        <dbReference type="EMBL" id="KAK7871843.1"/>
    </source>
</evidence>
<feature type="compositionally biased region" description="Polar residues" evidence="11">
    <location>
        <begin position="749"/>
        <end position="763"/>
    </location>
</feature>
<dbReference type="CDD" id="cd03250">
    <property type="entry name" value="ABCC_MRP_domain1"/>
    <property type="match status" value="1"/>
</dbReference>
<dbReference type="CDD" id="cd18599">
    <property type="entry name" value="ABC_6TM_MRP5_8_9_D2"/>
    <property type="match status" value="1"/>
</dbReference>
<dbReference type="SUPFAM" id="SSF52540">
    <property type="entry name" value="P-loop containing nucleoside triphosphate hydrolases"/>
    <property type="match status" value="2"/>
</dbReference>
<feature type="transmembrane region" description="Helical" evidence="12">
    <location>
        <begin position="268"/>
        <end position="291"/>
    </location>
</feature>
<evidence type="ECO:0000256" key="1">
    <source>
        <dbReference type="ARBA" id="ARBA00004127"/>
    </source>
</evidence>
<protein>
    <recommendedName>
        <fullName evidence="17">Multidrug resistance-associated protein 5</fullName>
    </recommendedName>
</protein>
<feature type="transmembrane region" description="Helical" evidence="12">
    <location>
        <begin position="381"/>
        <end position="402"/>
    </location>
</feature>
<evidence type="ECO:0000256" key="3">
    <source>
        <dbReference type="ARBA" id="ARBA00022448"/>
    </source>
</evidence>
<evidence type="ECO:0000256" key="4">
    <source>
        <dbReference type="ARBA" id="ARBA00022692"/>
    </source>
</evidence>
<dbReference type="EMBL" id="JAZDUA010000033">
    <property type="protein sequence ID" value="KAK7871843.1"/>
    <property type="molecule type" value="Genomic_DNA"/>
</dbReference>
<evidence type="ECO:0000256" key="7">
    <source>
        <dbReference type="ARBA" id="ARBA00022840"/>
    </source>
</evidence>
<comment type="similarity">
    <text evidence="2">Belongs to the ABC transporter superfamily. ABCC family. Conjugate transporter (TC 3.A.1.208) subfamily.</text>
</comment>
<feature type="transmembrane region" description="Helical" evidence="12">
    <location>
        <begin position="1044"/>
        <end position="1061"/>
    </location>
</feature>
<evidence type="ECO:0000256" key="8">
    <source>
        <dbReference type="ARBA" id="ARBA00022989"/>
    </source>
</evidence>
<dbReference type="InterPro" id="IPR003593">
    <property type="entry name" value="AAA+_ATPase"/>
</dbReference>
<dbReference type="PANTHER" id="PTHR24223">
    <property type="entry name" value="ATP-BINDING CASSETTE SUB-FAMILY C"/>
    <property type="match status" value="1"/>
</dbReference>
<reference evidence="15 16" key="1">
    <citation type="submission" date="2024-03" db="EMBL/GenBank/DDBJ databases">
        <title>The genome assembly and annotation of the cricket Gryllus longicercus Weissman &amp; Gray.</title>
        <authorList>
            <person name="Szrajer S."/>
            <person name="Gray D."/>
            <person name="Ylla G."/>
        </authorList>
    </citation>
    <scope>NUCLEOTIDE SEQUENCE [LARGE SCALE GENOMIC DNA]</scope>
    <source>
        <strain evidence="15">DAG 2021-001</strain>
        <tissue evidence="15">Whole body minus gut</tissue>
    </source>
</reference>
<dbReference type="InterPro" id="IPR017871">
    <property type="entry name" value="ABC_transporter-like_CS"/>
</dbReference>
<keyword evidence="9 12" id="KW-0472">Membrane</keyword>
<evidence type="ECO:0000256" key="6">
    <source>
        <dbReference type="ARBA" id="ARBA00022741"/>
    </source>
</evidence>
<dbReference type="InterPro" id="IPR011527">
    <property type="entry name" value="ABC1_TM_dom"/>
</dbReference>
<evidence type="ECO:0000256" key="9">
    <source>
        <dbReference type="ARBA" id="ARBA00023136"/>
    </source>
</evidence>
<dbReference type="SUPFAM" id="SSF90123">
    <property type="entry name" value="ABC transporter transmembrane region"/>
    <property type="match status" value="2"/>
</dbReference>
<dbReference type="FunFam" id="1.20.1560.10:FF:000015">
    <property type="entry name" value="multidrug resistance-associated protein 5 isoform X1"/>
    <property type="match status" value="1"/>
</dbReference>
<keyword evidence="6" id="KW-0547">Nucleotide-binding</keyword>
<dbReference type="Proteomes" id="UP001378592">
    <property type="component" value="Unassembled WGS sequence"/>
</dbReference>
<dbReference type="InterPro" id="IPR036640">
    <property type="entry name" value="ABC1_TM_sf"/>
</dbReference>
<dbReference type="PROSITE" id="PS50929">
    <property type="entry name" value="ABC_TM1F"/>
    <property type="match status" value="2"/>
</dbReference>
<dbReference type="PROSITE" id="PS00211">
    <property type="entry name" value="ABC_TRANSPORTER_1"/>
    <property type="match status" value="1"/>
</dbReference>
<evidence type="ECO:0000256" key="11">
    <source>
        <dbReference type="SAM" id="MobiDB-lite"/>
    </source>
</evidence>
<dbReference type="Pfam" id="PF00005">
    <property type="entry name" value="ABC_tran"/>
    <property type="match status" value="2"/>
</dbReference>
<dbReference type="Pfam" id="PF00664">
    <property type="entry name" value="ABC_membrane"/>
    <property type="match status" value="2"/>
</dbReference>
<feature type="transmembrane region" description="Helical" evidence="12">
    <location>
        <begin position="297"/>
        <end position="314"/>
    </location>
</feature>
<dbReference type="GO" id="GO:0005524">
    <property type="term" value="F:ATP binding"/>
    <property type="evidence" value="ECO:0007669"/>
    <property type="project" value="UniProtKB-KW"/>
</dbReference>
<dbReference type="PANTHER" id="PTHR24223:SF447">
    <property type="entry name" value="MULTIDRUG RESISTANCE-ASSOCIATED PROTEIN 5"/>
    <property type="match status" value="1"/>
</dbReference>
<feature type="transmembrane region" description="Helical" evidence="12">
    <location>
        <begin position="788"/>
        <end position="809"/>
    </location>
</feature>
<evidence type="ECO:0000256" key="2">
    <source>
        <dbReference type="ARBA" id="ARBA00009726"/>
    </source>
</evidence>
<keyword evidence="5" id="KW-0677">Repeat</keyword>